<evidence type="ECO:0000259" key="1">
    <source>
        <dbReference type="PROSITE" id="PS50994"/>
    </source>
</evidence>
<dbReference type="Proteomes" id="UP000708208">
    <property type="component" value="Unassembled WGS sequence"/>
</dbReference>
<dbReference type="AlphaFoldDB" id="A0A8J2K8M0"/>
<organism evidence="2 3">
    <name type="scientific">Allacma fusca</name>
    <dbReference type="NCBI Taxonomy" id="39272"/>
    <lineage>
        <taxon>Eukaryota</taxon>
        <taxon>Metazoa</taxon>
        <taxon>Ecdysozoa</taxon>
        <taxon>Arthropoda</taxon>
        <taxon>Hexapoda</taxon>
        <taxon>Collembola</taxon>
        <taxon>Symphypleona</taxon>
        <taxon>Sminthuridae</taxon>
        <taxon>Allacma</taxon>
    </lineage>
</organism>
<dbReference type="EMBL" id="CAJVCH010277002">
    <property type="protein sequence ID" value="CAG7734820.1"/>
    <property type="molecule type" value="Genomic_DNA"/>
</dbReference>
<keyword evidence="3" id="KW-1185">Reference proteome</keyword>
<dbReference type="InterPro" id="IPR001584">
    <property type="entry name" value="Integrase_cat-core"/>
</dbReference>
<feature type="domain" description="Integrase catalytic" evidence="1">
    <location>
        <begin position="26"/>
        <end position="224"/>
    </location>
</feature>
<dbReference type="OrthoDB" id="6428496at2759"/>
<proteinExistence type="predicted"/>
<dbReference type="InterPro" id="IPR040676">
    <property type="entry name" value="DUF5641"/>
</dbReference>
<name>A0A8J2K8M0_9HEXA</name>
<evidence type="ECO:0000313" key="3">
    <source>
        <dbReference type="Proteomes" id="UP000708208"/>
    </source>
</evidence>
<evidence type="ECO:0000313" key="2">
    <source>
        <dbReference type="EMBL" id="CAG7734820.1"/>
    </source>
</evidence>
<dbReference type="PROSITE" id="PS50994">
    <property type="entry name" value="INTEGRASE"/>
    <property type="match status" value="1"/>
</dbReference>
<protein>
    <recommendedName>
        <fullName evidence="1">Integrase catalytic domain-containing protein</fullName>
    </recommendedName>
</protein>
<accession>A0A8J2K8M0</accession>
<dbReference type="GO" id="GO:0015074">
    <property type="term" value="P:DNA integration"/>
    <property type="evidence" value="ECO:0007669"/>
    <property type="project" value="InterPro"/>
</dbReference>
<comment type="caution">
    <text evidence="2">The sequence shown here is derived from an EMBL/GenBank/DDBJ whole genome shotgun (WGS) entry which is preliminary data.</text>
</comment>
<dbReference type="Pfam" id="PF18701">
    <property type="entry name" value="DUF5641"/>
    <property type="match status" value="1"/>
</dbReference>
<reference evidence="2" key="1">
    <citation type="submission" date="2021-06" db="EMBL/GenBank/DDBJ databases">
        <authorList>
            <person name="Hodson N. C."/>
            <person name="Mongue J. A."/>
            <person name="Jaron S. K."/>
        </authorList>
    </citation>
    <scope>NUCLEOTIDE SEQUENCE</scope>
</reference>
<gene>
    <name evidence="2" type="ORF">AFUS01_LOCUS23188</name>
</gene>
<sequence length="301" mass="34627">MSFESVRCVQSFEQKVLLRLWVIYQVKETPAHHAFATTGVDYAGPYLLRPIKGRSPKLFKCYIALFICFATRAIHLELVSDLTTDSFLAALRRFISDHIKPIEIYSDCGSNFIDANREMKDFLALVKSEPHSSTVDKVLSQQGIQWRFNPPSAPHMGGLWEAGVKSTKYHLKRVVGSTPLNYEEFHTLLKQVQACLNSRPLCQISSHPDDLTALTPGHFVAGGPPTALTEPSYDHLKLNRLSKWQLVQRLNQHFWQRWSAEYLTRLQARPKWWSHQPNFEVGNLVLVKDERLPPQQWHLAR</sequence>
<dbReference type="PANTHER" id="PTHR47331">
    <property type="entry name" value="PHD-TYPE DOMAIN-CONTAINING PROTEIN"/>
    <property type="match status" value="1"/>
</dbReference>